<proteinExistence type="inferred from homology"/>
<dbReference type="InterPro" id="IPR055342">
    <property type="entry name" value="MreC_beta-barrel_core"/>
</dbReference>
<evidence type="ECO:0000313" key="11">
    <source>
        <dbReference type="Proteomes" id="UP000246114"/>
    </source>
</evidence>
<evidence type="ECO:0000256" key="2">
    <source>
        <dbReference type="ARBA" id="ARBA00013855"/>
    </source>
</evidence>
<organism evidence="9 10">
    <name type="scientific">Clostridium cadaveris</name>
    <dbReference type="NCBI Taxonomy" id="1529"/>
    <lineage>
        <taxon>Bacteria</taxon>
        <taxon>Bacillati</taxon>
        <taxon>Bacillota</taxon>
        <taxon>Clostridia</taxon>
        <taxon>Eubacteriales</taxon>
        <taxon>Clostridiaceae</taxon>
        <taxon>Clostridium</taxon>
    </lineage>
</organism>
<evidence type="ECO:0000313" key="9">
    <source>
        <dbReference type="EMBL" id="SFF57865.1"/>
    </source>
</evidence>
<dbReference type="InterPro" id="IPR042175">
    <property type="entry name" value="Cell/Rod_MreC_2"/>
</dbReference>
<keyword evidence="10" id="KW-1185">Reference proteome</keyword>
<protein>
    <recommendedName>
        <fullName evidence="2 5">Cell shape-determining protein MreC</fullName>
    </recommendedName>
    <alternativeName>
        <fullName evidence="4 5">Cell shape protein MreC</fullName>
    </alternativeName>
</protein>
<evidence type="ECO:0000256" key="5">
    <source>
        <dbReference type="PIRNR" id="PIRNR038471"/>
    </source>
</evidence>
<dbReference type="GO" id="GO:0005886">
    <property type="term" value="C:plasma membrane"/>
    <property type="evidence" value="ECO:0007669"/>
    <property type="project" value="TreeGrafter"/>
</dbReference>
<dbReference type="eggNOG" id="COG1792">
    <property type="taxonomic scope" value="Bacteria"/>
</dbReference>
<gene>
    <name evidence="8" type="ORF">DBY38_08365</name>
    <name evidence="9" type="ORF">SAMN04487885_10398</name>
</gene>
<evidence type="ECO:0000259" key="7">
    <source>
        <dbReference type="Pfam" id="PF04085"/>
    </source>
</evidence>
<feature type="domain" description="Rod shape-determining protein MreC beta-barrel core" evidence="7">
    <location>
        <begin position="121"/>
        <end position="271"/>
    </location>
</feature>
<sequence>MKFFKNKLAVTVVVLSVAFLGLIGISIKRDSRSFVEDGVTGALNPVQKVFYNISNSIKNFGEFAVNFSDVKKENEELKKKNNELESMAIEYRSLKNENERLRDLVNFKDQKSEYEYLTCNIIGNAGNSFLDGYTIDRGKNDGLEKGMVVVAAKGLVGQVTSVASNWAIVQSLTNENIAVAALVESTRETVGIVTGYRDSNGRLLAKVYNLPLTSEVKEGDVILTSGSGNIYPKDIKIGEVIGVTEDKVKLMKVAIVEPYVDYNKLEELMVIVPKDKREIKY</sequence>
<dbReference type="Proteomes" id="UP000182135">
    <property type="component" value="Unassembled WGS sequence"/>
</dbReference>
<evidence type="ECO:0000313" key="10">
    <source>
        <dbReference type="Proteomes" id="UP000182135"/>
    </source>
</evidence>
<accession>A0A1I2JSL1</accession>
<evidence type="ECO:0000256" key="4">
    <source>
        <dbReference type="ARBA" id="ARBA00032089"/>
    </source>
</evidence>
<comment type="similarity">
    <text evidence="1 5">Belongs to the MreC family.</text>
</comment>
<evidence type="ECO:0000256" key="6">
    <source>
        <dbReference type="SAM" id="Coils"/>
    </source>
</evidence>
<dbReference type="OrthoDB" id="9792313at2"/>
<evidence type="ECO:0000313" key="8">
    <source>
        <dbReference type="EMBL" id="PWL53171.1"/>
    </source>
</evidence>
<dbReference type="PANTHER" id="PTHR34138:SF1">
    <property type="entry name" value="CELL SHAPE-DETERMINING PROTEIN MREC"/>
    <property type="match status" value="1"/>
</dbReference>
<dbReference type="InterPro" id="IPR042177">
    <property type="entry name" value="Cell/Rod_1"/>
</dbReference>
<name>A0A1I2JSL1_9CLOT</name>
<keyword evidence="3 5" id="KW-0133">Cell shape</keyword>
<dbReference type="NCBIfam" id="TIGR00219">
    <property type="entry name" value="mreC"/>
    <property type="match status" value="1"/>
</dbReference>
<dbReference type="AlphaFoldDB" id="A0A1I2JSL1"/>
<dbReference type="Gene3D" id="2.40.10.340">
    <property type="entry name" value="Rod shape-determining protein MreC, domain 1"/>
    <property type="match status" value="1"/>
</dbReference>
<comment type="function">
    <text evidence="5">Involved in formation and maintenance of cell shape.</text>
</comment>
<dbReference type="PANTHER" id="PTHR34138">
    <property type="entry name" value="CELL SHAPE-DETERMINING PROTEIN MREC"/>
    <property type="match status" value="1"/>
</dbReference>
<dbReference type="InterPro" id="IPR007221">
    <property type="entry name" value="MreC"/>
</dbReference>
<dbReference type="RefSeq" id="WP_027638598.1">
    <property type="nucleotide sequence ID" value="NZ_BAAACD010000003.1"/>
</dbReference>
<dbReference type="PIRSF" id="PIRSF038471">
    <property type="entry name" value="MreC"/>
    <property type="match status" value="1"/>
</dbReference>
<reference evidence="9 10" key="1">
    <citation type="submission" date="2016-10" db="EMBL/GenBank/DDBJ databases">
        <authorList>
            <person name="de Groot N.N."/>
        </authorList>
    </citation>
    <scope>NUCLEOTIDE SEQUENCE [LARGE SCALE GENOMIC DNA]</scope>
    <source>
        <strain evidence="9 10">NLAE-zl-G419</strain>
    </source>
</reference>
<dbReference type="GO" id="GO:0008360">
    <property type="term" value="P:regulation of cell shape"/>
    <property type="evidence" value="ECO:0007669"/>
    <property type="project" value="UniProtKB-KW"/>
</dbReference>
<dbReference type="Gene3D" id="2.40.10.350">
    <property type="entry name" value="Rod shape-determining protein MreC, domain 2"/>
    <property type="match status" value="1"/>
</dbReference>
<dbReference type="EMBL" id="QAMZ01000041">
    <property type="protein sequence ID" value="PWL53171.1"/>
    <property type="molecule type" value="Genomic_DNA"/>
</dbReference>
<reference evidence="8 11" key="2">
    <citation type="submission" date="2018-03" db="EMBL/GenBank/DDBJ databases">
        <title>The uncultured portion of the human microbiome is neutrally assembled.</title>
        <authorList>
            <person name="Jeraldo P."/>
            <person name="Boardman L."/>
            <person name="White B.A."/>
            <person name="Nelson H."/>
            <person name="Goldenfeld N."/>
            <person name="Chia N."/>
        </authorList>
    </citation>
    <scope>NUCLEOTIDE SEQUENCE [LARGE SCALE GENOMIC DNA]</scope>
    <source>
        <strain evidence="8">CIM:MAG 903</strain>
    </source>
</reference>
<dbReference type="Proteomes" id="UP000246114">
    <property type="component" value="Unassembled WGS sequence"/>
</dbReference>
<feature type="coiled-coil region" evidence="6">
    <location>
        <begin position="67"/>
        <end position="111"/>
    </location>
</feature>
<dbReference type="EMBL" id="FOOE01000003">
    <property type="protein sequence ID" value="SFF57865.1"/>
    <property type="molecule type" value="Genomic_DNA"/>
</dbReference>
<evidence type="ECO:0000256" key="1">
    <source>
        <dbReference type="ARBA" id="ARBA00009369"/>
    </source>
</evidence>
<dbReference type="STRING" id="1529.SAMN04487885_10398"/>
<keyword evidence="6" id="KW-0175">Coiled coil</keyword>
<evidence type="ECO:0000256" key="3">
    <source>
        <dbReference type="ARBA" id="ARBA00022960"/>
    </source>
</evidence>
<dbReference type="Pfam" id="PF04085">
    <property type="entry name" value="MreC"/>
    <property type="match status" value="1"/>
</dbReference>